<dbReference type="GO" id="GO:0016787">
    <property type="term" value="F:hydrolase activity"/>
    <property type="evidence" value="ECO:0007669"/>
    <property type="project" value="UniProtKB-KW"/>
</dbReference>
<dbReference type="PROSITE" id="PS51643">
    <property type="entry name" value="HD_CAS3"/>
    <property type="match status" value="1"/>
</dbReference>
<evidence type="ECO:0000259" key="4">
    <source>
        <dbReference type="PROSITE" id="PS51643"/>
    </source>
</evidence>
<dbReference type="InterPro" id="IPR038257">
    <property type="entry name" value="CRISPR-assoc_Cas3_HD_sf"/>
</dbReference>
<dbReference type="GO" id="GO:0051607">
    <property type="term" value="P:defense response to virus"/>
    <property type="evidence" value="ECO:0007669"/>
    <property type="project" value="UniProtKB-KW"/>
</dbReference>
<protein>
    <submittedName>
        <fullName evidence="5">CRISPR-associated endonuclease Cas3</fullName>
    </submittedName>
</protein>
<organism evidence="5 6">
    <name type="scientific">Rodentibacter genomosp. 1</name>
    <dbReference type="NCBI Taxonomy" id="1908264"/>
    <lineage>
        <taxon>Bacteria</taxon>
        <taxon>Pseudomonadati</taxon>
        <taxon>Pseudomonadota</taxon>
        <taxon>Gammaproteobacteria</taxon>
        <taxon>Pasteurellales</taxon>
        <taxon>Pasteurellaceae</taxon>
        <taxon>Rodentibacter</taxon>
    </lineage>
</organism>
<dbReference type="Pfam" id="PF01966">
    <property type="entry name" value="HD"/>
    <property type="match status" value="1"/>
</dbReference>
<dbReference type="CDD" id="cd09641">
    <property type="entry name" value="Cas3''_I"/>
    <property type="match status" value="1"/>
</dbReference>
<dbReference type="InterPro" id="IPR006483">
    <property type="entry name" value="CRISPR-assoc_Cas3_HD"/>
</dbReference>
<dbReference type="InterPro" id="IPR006674">
    <property type="entry name" value="HD_domain"/>
</dbReference>
<dbReference type="Proteomes" id="UP000188481">
    <property type="component" value="Unassembled WGS sequence"/>
</dbReference>
<evidence type="ECO:0000256" key="1">
    <source>
        <dbReference type="ARBA" id="ARBA00022723"/>
    </source>
</evidence>
<dbReference type="Gene3D" id="1.10.3210.30">
    <property type="match status" value="1"/>
</dbReference>
<dbReference type="GO" id="GO:0046872">
    <property type="term" value="F:metal ion binding"/>
    <property type="evidence" value="ECO:0007669"/>
    <property type="project" value="UniProtKB-KW"/>
</dbReference>
<keyword evidence="2" id="KW-0378">Hydrolase</keyword>
<dbReference type="RefSeq" id="WP_244153064.1">
    <property type="nucleotide sequence ID" value="NZ_MLHN01000001.1"/>
</dbReference>
<dbReference type="EMBL" id="MLHN01000001">
    <property type="protein sequence ID" value="OOF52117.1"/>
    <property type="molecule type" value="Genomic_DNA"/>
</dbReference>
<comment type="caution">
    <text evidence="5">The sequence shown here is derived from an EMBL/GenBank/DDBJ whole genome shotgun (WGS) entry which is preliminary data.</text>
</comment>
<evidence type="ECO:0000256" key="2">
    <source>
        <dbReference type="ARBA" id="ARBA00022801"/>
    </source>
</evidence>
<dbReference type="STRING" id="1908264.BKK54_00400"/>
<evidence type="ECO:0000256" key="3">
    <source>
        <dbReference type="ARBA" id="ARBA00023118"/>
    </source>
</evidence>
<keyword evidence="1" id="KW-0479">Metal-binding</keyword>
<keyword evidence="5" id="KW-0540">Nuclease</keyword>
<name>A0A1V3J9J5_9PAST</name>
<feature type="domain" description="HD Cas3-type" evidence="4">
    <location>
        <begin position="16"/>
        <end position="91"/>
    </location>
</feature>
<accession>A0A1V3J9J5</accession>
<gene>
    <name evidence="5" type="ORF">BKK54_00400</name>
</gene>
<dbReference type="AlphaFoldDB" id="A0A1V3J9J5"/>
<evidence type="ECO:0000313" key="5">
    <source>
        <dbReference type="EMBL" id="OOF52117.1"/>
    </source>
</evidence>
<evidence type="ECO:0000313" key="6">
    <source>
        <dbReference type="Proteomes" id="UP000188481"/>
    </source>
</evidence>
<reference evidence="5 6" key="1">
    <citation type="submission" date="2016-10" db="EMBL/GenBank/DDBJ databases">
        <title>Rodentibacter gen. nov. and new species.</title>
        <authorList>
            <person name="Christensen H."/>
        </authorList>
    </citation>
    <scope>NUCLEOTIDE SEQUENCE [LARGE SCALE GENOMIC DNA]</scope>
    <source>
        <strain evidence="6">ppn416</strain>
    </source>
</reference>
<keyword evidence="3" id="KW-0051">Antiviral defense</keyword>
<dbReference type="NCBIfam" id="TIGR01596">
    <property type="entry name" value="cas3_HD"/>
    <property type="match status" value="1"/>
</dbReference>
<keyword evidence="5" id="KW-0255">Endonuclease</keyword>
<proteinExistence type="predicted"/>
<keyword evidence="6" id="KW-1185">Reference proteome</keyword>
<dbReference type="GO" id="GO:0004519">
    <property type="term" value="F:endonuclease activity"/>
    <property type="evidence" value="ECO:0007669"/>
    <property type="project" value="UniProtKB-KW"/>
</dbReference>
<sequence length="91" mass="10172">MKKEKIYYAHSSESLSESQWQILQNHLSQVAEMSANFACFFGSQEIARNTAKLHDLGKYTEAFDRRLRGGPSVDHATAGAKIAVERWGGGR</sequence>
<dbReference type="SUPFAM" id="SSF109604">
    <property type="entry name" value="HD-domain/PDEase-like"/>
    <property type="match status" value="1"/>
</dbReference>